<dbReference type="Proteomes" id="UP000712281">
    <property type="component" value="Unassembled WGS sequence"/>
</dbReference>
<protein>
    <submittedName>
        <fullName evidence="2">Uncharacterized protein</fullName>
    </submittedName>
</protein>
<evidence type="ECO:0000313" key="3">
    <source>
        <dbReference type="Proteomes" id="UP000712281"/>
    </source>
</evidence>
<comment type="caution">
    <text evidence="2">The sequence shown here is derived from an EMBL/GenBank/DDBJ whole genome shotgun (WGS) entry which is preliminary data.</text>
</comment>
<name>A0A8S9GF40_BRACR</name>
<gene>
    <name evidence="2" type="ORF">F2Q68_00031868</name>
</gene>
<feature type="compositionally biased region" description="Basic and acidic residues" evidence="1">
    <location>
        <begin position="55"/>
        <end position="83"/>
    </location>
</feature>
<accession>A0A8S9GF40</accession>
<evidence type="ECO:0000313" key="2">
    <source>
        <dbReference type="EMBL" id="KAF2542222.1"/>
    </source>
</evidence>
<organism evidence="2 3">
    <name type="scientific">Brassica cretica</name>
    <name type="common">Mustard</name>
    <dbReference type="NCBI Taxonomy" id="69181"/>
    <lineage>
        <taxon>Eukaryota</taxon>
        <taxon>Viridiplantae</taxon>
        <taxon>Streptophyta</taxon>
        <taxon>Embryophyta</taxon>
        <taxon>Tracheophyta</taxon>
        <taxon>Spermatophyta</taxon>
        <taxon>Magnoliopsida</taxon>
        <taxon>eudicotyledons</taxon>
        <taxon>Gunneridae</taxon>
        <taxon>Pentapetalae</taxon>
        <taxon>rosids</taxon>
        <taxon>malvids</taxon>
        <taxon>Brassicales</taxon>
        <taxon>Brassicaceae</taxon>
        <taxon>Brassiceae</taxon>
        <taxon>Brassica</taxon>
    </lineage>
</organism>
<evidence type="ECO:0000256" key="1">
    <source>
        <dbReference type="SAM" id="MobiDB-lite"/>
    </source>
</evidence>
<dbReference type="AlphaFoldDB" id="A0A8S9GF40"/>
<sequence>MRELVVSVRDECSSRRRESSRFASETRELEPEKRELELRSASERERALGLRRRSRERERARRCVDRERESSEMSEIKRESSEM</sequence>
<dbReference type="EMBL" id="QGKW02002005">
    <property type="protein sequence ID" value="KAF2542222.1"/>
    <property type="molecule type" value="Genomic_DNA"/>
</dbReference>
<proteinExistence type="predicted"/>
<feature type="compositionally biased region" description="Basic and acidic residues" evidence="1">
    <location>
        <begin position="1"/>
        <end position="48"/>
    </location>
</feature>
<feature type="region of interest" description="Disordered" evidence="1">
    <location>
        <begin position="1"/>
        <end position="83"/>
    </location>
</feature>
<reference evidence="2" key="1">
    <citation type="submission" date="2019-12" db="EMBL/GenBank/DDBJ databases">
        <title>Genome sequencing and annotation of Brassica cretica.</title>
        <authorList>
            <person name="Studholme D.J."/>
            <person name="Sarris P.F."/>
        </authorList>
    </citation>
    <scope>NUCLEOTIDE SEQUENCE</scope>
    <source>
        <strain evidence="2">PFS-001/15</strain>
        <tissue evidence="2">Leaf</tissue>
    </source>
</reference>